<gene>
    <name evidence="7" type="ORF">Metal_1454</name>
</gene>
<evidence type="ECO:0000256" key="5">
    <source>
        <dbReference type="ARBA" id="ARBA00022898"/>
    </source>
</evidence>
<dbReference type="EMBL" id="CM001475">
    <property type="protein sequence ID" value="EIC29239.1"/>
    <property type="molecule type" value="Genomic_DNA"/>
</dbReference>
<evidence type="ECO:0000256" key="4">
    <source>
        <dbReference type="ARBA" id="ARBA00022679"/>
    </source>
</evidence>
<dbReference type="InterPro" id="IPR050596">
    <property type="entry name" value="AspAT/PAT-like"/>
</dbReference>
<dbReference type="HOGENOM" id="CLU_017584_4_3_6"/>
<keyword evidence="4 7" id="KW-0808">Transferase</keyword>
<organism evidence="7 8">
    <name type="scientific">Methylomicrobium album BG8</name>
    <dbReference type="NCBI Taxonomy" id="686340"/>
    <lineage>
        <taxon>Bacteria</taxon>
        <taxon>Pseudomonadati</taxon>
        <taxon>Pseudomonadota</taxon>
        <taxon>Gammaproteobacteria</taxon>
        <taxon>Methylococcales</taxon>
        <taxon>Methylococcaceae</taxon>
        <taxon>Methylomicrobium</taxon>
    </lineage>
</organism>
<dbReference type="Proteomes" id="UP000005090">
    <property type="component" value="Chromosome"/>
</dbReference>
<evidence type="ECO:0000313" key="8">
    <source>
        <dbReference type="Proteomes" id="UP000005090"/>
    </source>
</evidence>
<comment type="similarity">
    <text evidence="2">Belongs to the class-I pyridoxal-phosphate-dependent aminotransferase family.</text>
</comment>
<evidence type="ECO:0000259" key="6">
    <source>
        <dbReference type="Pfam" id="PF00155"/>
    </source>
</evidence>
<dbReference type="GO" id="GO:0030170">
    <property type="term" value="F:pyridoxal phosphate binding"/>
    <property type="evidence" value="ECO:0007669"/>
    <property type="project" value="InterPro"/>
</dbReference>
<dbReference type="InterPro" id="IPR015421">
    <property type="entry name" value="PyrdxlP-dep_Trfase_major"/>
</dbReference>
<dbReference type="PANTHER" id="PTHR46383:SF5">
    <property type="entry name" value="AMINOTRANSFERASE CLASS I_CLASSII DOMAIN-CONTAINING PROTEIN"/>
    <property type="match status" value="1"/>
</dbReference>
<dbReference type="AlphaFoldDB" id="H8GKR7"/>
<dbReference type="eggNOG" id="COG0436">
    <property type="taxonomic scope" value="Bacteria"/>
</dbReference>
<dbReference type="SUPFAM" id="SSF53383">
    <property type="entry name" value="PLP-dependent transferases"/>
    <property type="match status" value="1"/>
</dbReference>
<dbReference type="InterPro" id="IPR015424">
    <property type="entry name" value="PyrdxlP-dep_Trfase"/>
</dbReference>
<sequence>MNGKMERHLYPAPSRRIAAVQSPIIPVVGAWTRNHPSTLSLGQGMVSYPPPDSALDAIRDFGRQAEQHLYGSAFGYPPLLDLIRDKLRRENGIDTGAGIGVMVTAGSNMAFLNALLAIADPGDEIILPLPYYFNQEMAIRMLGCAPVGVNTDNRCQPDIARLRASITPKTRAVVTISPNNPSGAVYPEAALRAINALCREYGLYHISDEAYEYFTYGKIRHFSPGSLPGAAPHTISLYSLSKAYGFASWRIGYMVYPENLAPSLLKIQDTNLICPPLISQIAAAGALETGADYCKNRLPELAAKRERLIARLQPLKGLCEIPEPEGAFYLLLKIDTEKNDLELAKMLIDDFKVAAIPGSAFGLTDGCCLRISYGMLDQAQLDAAVSRLIKGIRRFAT</sequence>
<dbReference type="PANTHER" id="PTHR46383">
    <property type="entry name" value="ASPARTATE AMINOTRANSFERASE"/>
    <property type="match status" value="1"/>
</dbReference>
<keyword evidence="8" id="KW-1185">Reference proteome</keyword>
<accession>H8GKR7</accession>
<dbReference type="GO" id="GO:0008483">
    <property type="term" value="F:transaminase activity"/>
    <property type="evidence" value="ECO:0007669"/>
    <property type="project" value="UniProtKB-KW"/>
</dbReference>
<name>H8GKR7_METAL</name>
<evidence type="ECO:0000256" key="3">
    <source>
        <dbReference type="ARBA" id="ARBA00022576"/>
    </source>
</evidence>
<dbReference type="InterPro" id="IPR015422">
    <property type="entry name" value="PyrdxlP-dep_Trfase_small"/>
</dbReference>
<evidence type="ECO:0000256" key="2">
    <source>
        <dbReference type="ARBA" id="ARBA00007441"/>
    </source>
</evidence>
<dbReference type="Pfam" id="PF00155">
    <property type="entry name" value="Aminotran_1_2"/>
    <property type="match status" value="1"/>
</dbReference>
<dbReference type="STRING" id="686340.Metal_1454"/>
<keyword evidence="3 7" id="KW-0032">Aminotransferase</keyword>
<evidence type="ECO:0000256" key="1">
    <source>
        <dbReference type="ARBA" id="ARBA00001933"/>
    </source>
</evidence>
<dbReference type="NCBIfam" id="NF004621">
    <property type="entry name" value="PRK05957.1"/>
    <property type="match status" value="1"/>
</dbReference>
<feature type="domain" description="Aminotransferase class I/classII large" evidence="6">
    <location>
        <begin position="39"/>
        <end position="388"/>
    </location>
</feature>
<dbReference type="GO" id="GO:0006520">
    <property type="term" value="P:amino acid metabolic process"/>
    <property type="evidence" value="ECO:0007669"/>
    <property type="project" value="InterPro"/>
</dbReference>
<dbReference type="InterPro" id="IPR004839">
    <property type="entry name" value="Aminotransferase_I/II_large"/>
</dbReference>
<keyword evidence="5" id="KW-0663">Pyridoxal phosphate</keyword>
<proteinExistence type="inferred from homology"/>
<dbReference type="Gene3D" id="3.90.1150.10">
    <property type="entry name" value="Aspartate Aminotransferase, domain 1"/>
    <property type="match status" value="1"/>
</dbReference>
<dbReference type="CDD" id="cd00609">
    <property type="entry name" value="AAT_like"/>
    <property type="match status" value="1"/>
</dbReference>
<dbReference type="RefSeq" id="WP_005370950.1">
    <property type="nucleotide sequence ID" value="NZ_CM001475.1"/>
</dbReference>
<protein>
    <submittedName>
        <fullName evidence="7">Aspartate/tyrosine/aromatic aminotransferase</fullName>
    </submittedName>
</protein>
<evidence type="ECO:0000313" key="7">
    <source>
        <dbReference type="EMBL" id="EIC29239.1"/>
    </source>
</evidence>
<dbReference type="Gene3D" id="3.40.640.10">
    <property type="entry name" value="Type I PLP-dependent aspartate aminotransferase-like (Major domain)"/>
    <property type="match status" value="1"/>
</dbReference>
<reference evidence="7 8" key="1">
    <citation type="journal article" date="2013" name="Genome Announc.">
        <title>Genome Sequence of the Obligate Gammaproteobacterial Methanotroph Methylomicrobium album Strain BG8.</title>
        <authorList>
            <person name="Kits K.D."/>
            <person name="Kalyuzhnaya M.G."/>
            <person name="Klotz M.G."/>
            <person name="Jetten M.S."/>
            <person name="Op den Camp H.J."/>
            <person name="Vuilleumier S."/>
            <person name="Bringel F."/>
            <person name="Dispirito A.A."/>
            <person name="Murrell J.C."/>
            <person name="Bruce D."/>
            <person name="Cheng J.F."/>
            <person name="Copeland A."/>
            <person name="Goodwin L."/>
            <person name="Hauser L."/>
            <person name="Lajus A."/>
            <person name="Land M.L."/>
            <person name="Lapidus A."/>
            <person name="Lucas S."/>
            <person name="Medigue C."/>
            <person name="Pitluck S."/>
            <person name="Woyke T."/>
            <person name="Zeytun A."/>
            <person name="Stein L.Y."/>
        </authorList>
    </citation>
    <scope>NUCLEOTIDE SEQUENCE [LARGE SCALE GENOMIC DNA]</scope>
    <source>
        <strain evidence="7 8">BG8</strain>
    </source>
</reference>
<comment type="cofactor">
    <cofactor evidence="1">
        <name>pyridoxal 5'-phosphate</name>
        <dbReference type="ChEBI" id="CHEBI:597326"/>
    </cofactor>
</comment>